<dbReference type="CDD" id="cd06261">
    <property type="entry name" value="TM_PBP2"/>
    <property type="match status" value="1"/>
</dbReference>
<organism evidence="9 10">
    <name type="scientific">Paenibacillus agaridevorans</name>
    <dbReference type="NCBI Taxonomy" id="171404"/>
    <lineage>
        <taxon>Bacteria</taxon>
        <taxon>Bacillati</taxon>
        <taxon>Bacillota</taxon>
        <taxon>Bacilli</taxon>
        <taxon>Bacillales</taxon>
        <taxon>Paenibacillaceae</taxon>
        <taxon>Paenibacillus</taxon>
    </lineage>
</organism>
<keyword evidence="5 7" id="KW-1133">Transmembrane helix</keyword>
<feature type="transmembrane region" description="Helical" evidence="7">
    <location>
        <begin position="81"/>
        <end position="106"/>
    </location>
</feature>
<evidence type="ECO:0000256" key="7">
    <source>
        <dbReference type="RuleBase" id="RU363032"/>
    </source>
</evidence>
<dbReference type="Proteomes" id="UP000245202">
    <property type="component" value="Unassembled WGS sequence"/>
</dbReference>
<keyword evidence="2 7" id="KW-0813">Transport</keyword>
<protein>
    <submittedName>
        <fullName evidence="9">ABC transporter permease</fullName>
    </submittedName>
</protein>
<name>A0A2R5EVD1_9BACL</name>
<comment type="subcellular location">
    <subcellularLocation>
        <location evidence="1 7">Cell membrane</location>
        <topology evidence="1 7">Multi-pass membrane protein</topology>
    </subcellularLocation>
</comment>
<reference evidence="9 10" key="1">
    <citation type="submission" date="2017-08" db="EMBL/GenBank/DDBJ databases">
        <title>Substantial Increase in Enzyme Production by Combined Drug-Resistance Mutations in Paenibacillus agaridevorans.</title>
        <authorList>
            <person name="Tanaka Y."/>
            <person name="Funane K."/>
            <person name="Hosaka T."/>
            <person name="Shiwa Y."/>
            <person name="Fujita N."/>
            <person name="Miyazaki T."/>
            <person name="Yoshikawa H."/>
            <person name="Murakami K."/>
            <person name="Kasahara K."/>
            <person name="Inaoka T."/>
            <person name="Hiraga Y."/>
            <person name="Ochi K."/>
        </authorList>
    </citation>
    <scope>NUCLEOTIDE SEQUENCE [LARGE SCALE GENOMIC DNA]</scope>
    <source>
        <strain evidence="9 10">T-3040</strain>
    </source>
</reference>
<evidence type="ECO:0000313" key="10">
    <source>
        <dbReference type="Proteomes" id="UP000245202"/>
    </source>
</evidence>
<keyword evidence="3" id="KW-1003">Cell membrane</keyword>
<evidence type="ECO:0000256" key="6">
    <source>
        <dbReference type="ARBA" id="ARBA00023136"/>
    </source>
</evidence>
<keyword evidence="10" id="KW-1185">Reference proteome</keyword>
<dbReference type="InterPro" id="IPR035906">
    <property type="entry name" value="MetI-like_sf"/>
</dbReference>
<dbReference type="EMBL" id="BDQX01000091">
    <property type="protein sequence ID" value="GBG07351.1"/>
    <property type="molecule type" value="Genomic_DNA"/>
</dbReference>
<dbReference type="Pfam" id="PF00528">
    <property type="entry name" value="BPD_transp_1"/>
    <property type="match status" value="1"/>
</dbReference>
<evidence type="ECO:0000256" key="2">
    <source>
        <dbReference type="ARBA" id="ARBA00022448"/>
    </source>
</evidence>
<dbReference type="PANTHER" id="PTHR43227">
    <property type="entry name" value="BLL4140 PROTEIN"/>
    <property type="match status" value="1"/>
</dbReference>
<dbReference type="Gene3D" id="1.10.3720.10">
    <property type="entry name" value="MetI-like"/>
    <property type="match status" value="1"/>
</dbReference>
<evidence type="ECO:0000313" key="9">
    <source>
        <dbReference type="EMBL" id="GBG07351.1"/>
    </source>
</evidence>
<dbReference type="AlphaFoldDB" id="A0A2R5EVD1"/>
<keyword evidence="6 7" id="KW-0472">Membrane</keyword>
<dbReference type="PROSITE" id="PS50928">
    <property type="entry name" value="ABC_TM1"/>
    <property type="match status" value="1"/>
</dbReference>
<comment type="caution">
    <text evidence="9">The sequence shown here is derived from an EMBL/GenBank/DDBJ whole genome shotgun (WGS) entry which is preliminary data.</text>
</comment>
<feature type="transmembrane region" description="Helical" evidence="7">
    <location>
        <begin position="126"/>
        <end position="150"/>
    </location>
</feature>
<keyword evidence="4 7" id="KW-0812">Transmembrane</keyword>
<evidence type="ECO:0000256" key="5">
    <source>
        <dbReference type="ARBA" id="ARBA00022989"/>
    </source>
</evidence>
<evidence type="ECO:0000256" key="3">
    <source>
        <dbReference type="ARBA" id="ARBA00022475"/>
    </source>
</evidence>
<dbReference type="InterPro" id="IPR050809">
    <property type="entry name" value="UgpAE/MalFG_permease"/>
</dbReference>
<sequence>MAFFDYKPGLKMLDTEFVGFKWFVFAFDDPELSNVLRNTLVLSFLSLLSTPIAVIFAIFLMEMTNSRLRRLIQTISTLPNFISWILVFSFAYAIFAPGDGILNKVLLNLGWIPKPLNPLANPDIVWYFQTAISIWKSLGFGAIIYIAAIAGIDQEQYDAASVDGAGRFKRMWHITLPGLIPTFITLLLLNIGGLLNTGFEQYFLFQNGLTQSKIQVLDVYVYRLGITLNNYPMSTAIGMAKTVISVILLFSANYISKKLRNQSIF</sequence>
<proteinExistence type="inferred from homology"/>
<evidence type="ECO:0000256" key="1">
    <source>
        <dbReference type="ARBA" id="ARBA00004651"/>
    </source>
</evidence>
<evidence type="ECO:0000256" key="4">
    <source>
        <dbReference type="ARBA" id="ARBA00022692"/>
    </source>
</evidence>
<gene>
    <name evidence="9" type="ORF">PAT3040_01899</name>
</gene>
<feature type="transmembrane region" description="Helical" evidence="7">
    <location>
        <begin position="236"/>
        <end position="255"/>
    </location>
</feature>
<feature type="transmembrane region" description="Helical" evidence="7">
    <location>
        <begin position="171"/>
        <end position="195"/>
    </location>
</feature>
<accession>A0A2R5EVD1</accession>
<dbReference type="InterPro" id="IPR000515">
    <property type="entry name" value="MetI-like"/>
</dbReference>
<feature type="domain" description="ABC transmembrane type-1" evidence="8">
    <location>
        <begin position="36"/>
        <end position="252"/>
    </location>
</feature>
<comment type="similarity">
    <text evidence="7">Belongs to the binding-protein-dependent transport system permease family.</text>
</comment>
<dbReference type="GO" id="GO:0055085">
    <property type="term" value="P:transmembrane transport"/>
    <property type="evidence" value="ECO:0007669"/>
    <property type="project" value="InterPro"/>
</dbReference>
<dbReference type="PANTHER" id="PTHR43227:SF11">
    <property type="entry name" value="BLL4140 PROTEIN"/>
    <property type="match status" value="1"/>
</dbReference>
<evidence type="ECO:0000259" key="8">
    <source>
        <dbReference type="PROSITE" id="PS50928"/>
    </source>
</evidence>
<feature type="transmembrane region" description="Helical" evidence="7">
    <location>
        <begin position="40"/>
        <end position="60"/>
    </location>
</feature>
<dbReference type="SUPFAM" id="SSF161098">
    <property type="entry name" value="MetI-like"/>
    <property type="match status" value="1"/>
</dbReference>
<dbReference type="GO" id="GO:0005886">
    <property type="term" value="C:plasma membrane"/>
    <property type="evidence" value="ECO:0007669"/>
    <property type="project" value="UniProtKB-SubCell"/>
</dbReference>